<gene>
    <name evidence="3" type="ORF">LCGC14_1203360</name>
</gene>
<dbReference type="InterPro" id="IPR011761">
    <property type="entry name" value="ATP-grasp"/>
</dbReference>
<dbReference type="GO" id="GO:0046872">
    <property type="term" value="F:metal ion binding"/>
    <property type="evidence" value="ECO:0007669"/>
    <property type="project" value="InterPro"/>
</dbReference>
<dbReference type="EMBL" id="LAZR01006205">
    <property type="protein sequence ID" value="KKM93940.1"/>
    <property type="molecule type" value="Genomic_DNA"/>
</dbReference>
<dbReference type="Gene3D" id="3.30.470.20">
    <property type="entry name" value="ATP-grasp fold, B domain"/>
    <property type="match status" value="1"/>
</dbReference>
<accession>A0A0F9NYM8</accession>
<proteinExistence type="predicted"/>
<dbReference type="AlphaFoldDB" id="A0A0F9NYM8"/>
<evidence type="ECO:0000313" key="3">
    <source>
        <dbReference type="EMBL" id="KKM93940.1"/>
    </source>
</evidence>
<name>A0A0F9NYM8_9ZZZZ</name>
<reference evidence="3" key="1">
    <citation type="journal article" date="2015" name="Nature">
        <title>Complex archaea that bridge the gap between prokaryotes and eukaryotes.</title>
        <authorList>
            <person name="Spang A."/>
            <person name="Saw J.H."/>
            <person name="Jorgensen S.L."/>
            <person name="Zaremba-Niedzwiedzka K."/>
            <person name="Martijn J."/>
            <person name="Lind A.E."/>
            <person name="van Eijk R."/>
            <person name="Schleper C."/>
            <person name="Guy L."/>
            <person name="Ettema T.J."/>
        </authorList>
    </citation>
    <scope>NUCLEOTIDE SEQUENCE</scope>
</reference>
<dbReference type="NCBIfam" id="NF005096">
    <property type="entry name" value="PRK06524.1"/>
    <property type="match status" value="1"/>
</dbReference>
<feature type="domain" description="ATP-grasp" evidence="2">
    <location>
        <begin position="205"/>
        <end position="405"/>
    </location>
</feature>
<dbReference type="SUPFAM" id="SSF56059">
    <property type="entry name" value="Glutathione synthetase ATP-binding domain-like"/>
    <property type="match status" value="1"/>
</dbReference>
<evidence type="ECO:0000256" key="1">
    <source>
        <dbReference type="SAM" id="MobiDB-lite"/>
    </source>
</evidence>
<dbReference type="GO" id="GO:0005524">
    <property type="term" value="F:ATP binding"/>
    <property type="evidence" value="ECO:0007669"/>
    <property type="project" value="InterPro"/>
</dbReference>
<feature type="region of interest" description="Disordered" evidence="1">
    <location>
        <begin position="20"/>
        <end position="43"/>
    </location>
</feature>
<protein>
    <recommendedName>
        <fullName evidence="2">ATP-grasp domain-containing protein</fullName>
    </recommendedName>
</protein>
<comment type="caution">
    <text evidence="3">The sequence shown here is derived from an EMBL/GenBank/DDBJ whole genome shotgun (WGS) entry which is preliminary data.</text>
</comment>
<sequence length="557" mass="62535">MSRHLFDRLRKMIAHWLLPSEHNDQAPATPEPGESSVAGDPKAAKDVPFRNAKVVPEDVVQERSTKGVKGMEKITSISDIRRYFHNNKEPVYFISATNFNLLGIGDWVGNFRHITYIDCFDGRQKNIFVPKEKFPRDFESIEDINNYLLEHKEVIDYLQSRGGKGTAAFLMFNEHTEEICDQVGLRIAFPPAELRSRMDNKIATVRIGNKAGVPSVPNVLAKVDSYAHLQEVSAELGTDLVIQSAFGDSGHTTFFVSNEDEYYKYAEEIEAESEVKIMKRINCRGSAIEACSTRCGTVVGPLMTELVGFKALTPYKGGWCGNEMFAGAFTQEVQDKAREYTHKFGEALREEGYRGYFELDFLIDTDTDQVYLGELNPRVTGASSLTNVAAFAHSDVPLFLFHLLEFSDQDFDINVEEINDRWSQPDSIDSWSQLVIKHTDESVDLLTQAPQSGVWRMSEDGSIGYDHYSYHPHAAESEQEAFFMRISGVGDFRYEGADLGILITRGRLMDDDFQLTPRAKAWIDGIRGQFAGQVLQDPAVEAAAVNHAIGGSNFKIL</sequence>
<organism evidence="3">
    <name type="scientific">marine sediment metagenome</name>
    <dbReference type="NCBI Taxonomy" id="412755"/>
    <lineage>
        <taxon>unclassified sequences</taxon>
        <taxon>metagenomes</taxon>
        <taxon>ecological metagenomes</taxon>
    </lineage>
</organism>
<evidence type="ECO:0000259" key="2">
    <source>
        <dbReference type="PROSITE" id="PS50975"/>
    </source>
</evidence>
<dbReference type="PROSITE" id="PS50975">
    <property type="entry name" value="ATP_GRASP"/>
    <property type="match status" value="1"/>
</dbReference>